<evidence type="ECO:0000259" key="8">
    <source>
        <dbReference type="Pfam" id="PF07559"/>
    </source>
</evidence>
<dbReference type="PANTHER" id="PTHR30435">
    <property type="entry name" value="FLAGELLAR PROTEIN"/>
    <property type="match status" value="1"/>
</dbReference>
<dbReference type="Proteomes" id="UP000595197">
    <property type="component" value="Chromosome"/>
</dbReference>
<feature type="domain" description="Flagellar hook protein FlgE D2" evidence="8">
    <location>
        <begin position="188"/>
        <end position="313"/>
    </location>
</feature>
<evidence type="ECO:0000256" key="4">
    <source>
        <dbReference type="ARBA" id="ARBA00023143"/>
    </source>
</evidence>
<evidence type="ECO:0000259" key="6">
    <source>
        <dbReference type="Pfam" id="PF00460"/>
    </source>
</evidence>
<comment type="function">
    <text evidence="5">A flexible structure which links the flagellar filament to the drive apparatus in the basal body.</text>
</comment>
<name>A0ABX7B3Z5_9PROT</name>
<proteinExistence type="inferred from homology"/>
<reference evidence="10" key="1">
    <citation type="submission" date="2021-02" db="EMBL/GenBank/DDBJ databases">
        <title>Skermanella TT6 skin isolate.</title>
        <authorList>
            <person name="Lee K."/>
            <person name="Ganzorig M."/>
        </authorList>
    </citation>
    <scope>NUCLEOTIDE SEQUENCE</scope>
    <source>
        <strain evidence="10">TT6</strain>
    </source>
</reference>
<dbReference type="Gene3D" id="2.60.98.20">
    <property type="entry name" value="Flagellar hook protein FlgE"/>
    <property type="match status" value="1"/>
</dbReference>
<keyword evidence="11" id="KW-1185">Reference proteome</keyword>
<dbReference type="EMBL" id="CP067420">
    <property type="protein sequence ID" value="QQP88838.1"/>
    <property type="molecule type" value="Genomic_DNA"/>
</dbReference>
<dbReference type="PANTHER" id="PTHR30435:SF1">
    <property type="entry name" value="FLAGELLAR HOOK PROTEIN FLGE"/>
    <property type="match status" value="1"/>
</dbReference>
<sequence>MSLFGSLFTGVSALSAQSQSMSMIANNISNVNTVGYKRNEAAFSSLVTQASRSTVYSPGGVRASTEQTVNQQGILQQSASSTDVAISGSGFFVVQASPNGSSTQETLYTRAGSFSEDENGFLRNSNGYYLMGWEIGDDGQLVNATADVASLTPVSVGFESGRTKQTTRADVVLNLDARQNTGLAGPHFSRSMTVYDSLGQAQQLALDFTATATPNTWTLGISDPAGGALATPTSAMTLVFGTNGKIDRVATQAANPTDMVLDPAGSATGSLRLNLTDIDWANNSDATQDITIDISGFTQSASDYSVGTINQDGAELGLRTGISIDADGNVVASFSNGLTQNLARVPVATFTNPNGLQERSGNVYIQTSQSGAYNLREAGTAGAGKIATSSLEASNVDLADEFSRMIVTQRAYSAGTKIISTADQMLTELLQLR</sequence>
<feature type="domain" description="Flagellar basal body rod protein N-terminal" evidence="6">
    <location>
        <begin position="9"/>
        <end position="37"/>
    </location>
</feature>
<gene>
    <name evidence="10" type="primary">flgE</name>
    <name evidence="10" type="ORF">IGS68_22940</name>
</gene>
<dbReference type="Pfam" id="PF07559">
    <property type="entry name" value="FlgE_D2"/>
    <property type="match status" value="1"/>
</dbReference>
<evidence type="ECO:0000256" key="1">
    <source>
        <dbReference type="ARBA" id="ARBA00004117"/>
    </source>
</evidence>
<dbReference type="RefSeq" id="WP_201074288.1">
    <property type="nucleotide sequence ID" value="NZ_CP067420.1"/>
</dbReference>
<dbReference type="SUPFAM" id="SSF117143">
    <property type="entry name" value="Flagellar hook protein flgE"/>
    <property type="match status" value="1"/>
</dbReference>
<dbReference type="InterPro" id="IPR010930">
    <property type="entry name" value="Flg_bb/hook_C_dom"/>
</dbReference>
<dbReference type="InterPro" id="IPR020013">
    <property type="entry name" value="Flagellar_FlgE/F/G"/>
</dbReference>
<keyword evidence="10" id="KW-0282">Flagellum</keyword>
<dbReference type="InterPro" id="IPR037058">
    <property type="entry name" value="Falgellar_hook_FlgE_sf"/>
</dbReference>
<dbReference type="InterPro" id="IPR001444">
    <property type="entry name" value="Flag_bb_rod_N"/>
</dbReference>
<dbReference type="Pfam" id="PF00460">
    <property type="entry name" value="Flg_bb_rod"/>
    <property type="match status" value="1"/>
</dbReference>
<evidence type="ECO:0000256" key="2">
    <source>
        <dbReference type="ARBA" id="ARBA00009677"/>
    </source>
</evidence>
<feature type="domain" description="Flagellar basal-body/hook protein C-terminal" evidence="7">
    <location>
        <begin position="389"/>
        <end position="432"/>
    </location>
</feature>
<dbReference type="Pfam" id="PF06429">
    <property type="entry name" value="Flg_bbr_C"/>
    <property type="match status" value="1"/>
</dbReference>
<evidence type="ECO:0000259" key="9">
    <source>
        <dbReference type="Pfam" id="PF22692"/>
    </source>
</evidence>
<feature type="domain" description="Flagellar hook protein FlgE/F/G-like D1" evidence="9">
    <location>
        <begin position="85"/>
        <end position="132"/>
    </location>
</feature>
<evidence type="ECO:0000313" key="11">
    <source>
        <dbReference type="Proteomes" id="UP000595197"/>
    </source>
</evidence>
<comment type="subcellular location">
    <subcellularLocation>
        <location evidence="1 5">Bacterial flagellum basal body</location>
    </subcellularLocation>
</comment>
<keyword evidence="10" id="KW-0966">Cell projection</keyword>
<keyword evidence="10" id="KW-0969">Cilium</keyword>
<dbReference type="PROSITE" id="PS00588">
    <property type="entry name" value="FLAGELLA_BB_ROD"/>
    <property type="match status" value="1"/>
</dbReference>
<dbReference type="InterPro" id="IPR011491">
    <property type="entry name" value="FlgE_D2"/>
</dbReference>
<evidence type="ECO:0000256" key="5">
    <source>
        <dbReference type="RuleBase" id="RU362116"/>
    </source>
</evidence>
<dbReference type="NCBIfam" id="TIGR03506">
    <property type="entry name" value="FlgEFG_subfam"/>
    <property type="match status" value="1"/>
</dbReference>
<dbReference type="InterPro" id="IPR037925">
    <property type="entry name" value="FlgE/F/G-like"/>
</dbReference>
<keyword evidence="4 5" id="KW-0975">Bacterial flagellum</keyword>
<dbReference type="InterPro" id="IPR019776">
    <property type="entry name" value="Flagellar_basal_body_rod_CS"/>
</dbReference>
<organism evidence="10 11">
    <name type="scientific">Skermanella cutis</name>
    <dbReference type="NCBI Taxonomy" id="2775420"/>
    <lineage>
        <taxon>Bacteria</taxon>
        <taxon>Pseudomonadati</taxon>
        <taxon>Pseudomonadota</taxon>
        <taxon>Alphaproteobacteria</taxon>
        <taxon>Rhodospirillales</taxon>
        <taxon>Azospirillaceae</taxon>
        <taxon>Skermanella</taxon>
    </lineage>
</organism>
<dbReference type="NCBIfam" id="NF004242">
    <property type="entry name" value="PRK05682.2-1"/>
    <property type="match status" value="1"/>
</dbReference>
<evidence type="ECO:0000259" key="7">
    <source>
        <dbReference type="Pfam" id="PF06429"/>
    </source>
</evidence>
<protein>
    <recommendedName>
        <fullName evidence="3 5">Flagellar hook protein FlgE</fullName>
    </recommendedName>
</protein>
<dbReference type="InterPro" id="IPR053967">
    <property type="entry name" value="LlgE_F_G-like_D1"/>
</dbReference>
<accession>A0ABX7B3Z5</accession>
<evidence type="ECO:0000313" key="10">
    <source>
        <dbReference type="EMBL" id="QQP88838.1"/>
    </source>
</evidence>
<evidence type="ECO:0000256" key="3">
    <source>
        <dbReference type="ARBA" id="ARBA00019015"/>
    </source>
</evidence>
<dbReference type="Pfam" id="PF22692">
    <property type="entry name" value="LlgE_F_G_D1"/>
    <property type="match status" value="1"/>
</dbReference>
<comment type="similarity">
    <text evidence="2 5">Belongs to the flagella basal body rod proteins family.</text>
</comment>